<dbReference type="Gene3D" id="2.40.30.170">
    <property type="match status" value="1"/>
</dbReference>
<comment type="similarity">
    <text evidence="2 9">Belongs to the membrane fusion protein (MFP) (TC 8.A.1) family.</text>
</comment>
<dbReference type="InterPro" id="IPR058781">
    <property type="entry name" value="HH_AprE-like"/>
</dbReference>
<protein>
    <recommendedName>
        <fullName evidence="9">Membrane fusion protein (MFP) family protein</fullName>
    </recommendedName>
</protein>
<reference evidence="13 14" key="1">
    <citation type="submission" date="2019-07" db="EMBL/GenBank/DDBJ databases">
        <title>Full genome sequence of Devosia sp. Gsoil 520.</title>
        <authorList>
            <person name="Im W.-T."/>
        </authorList>
    </citation>
    <scope>NUCLEOTIDE SEQUENCE [LARGE SCALE GENOMIC DNA]</scope>
    <source>
        <strain evidence="13 14">Gsoil 520</strain>
    </source>
</reference>
<feature type="transmembrane region" description="Helical" evidence="9">
    <location>
        <begin position="12"/>
        <end position="31"/>
    </location>
</feature>
<dbReference type="PRINTS" id="PR01490">
    <property type="entry name" value="RTXTOXIND"/>
</dbReference>
<dbReference type="GO" id="GO:0015031">
    <property type="term" value="P:protein transport"/>
    <property type="evidence" value="ECO:0007669"/>
    <property type="project" value="InterPro"/>
</dbReference>
<evidence type="ECO:0000256" key="4">
    <source>
        <dbReference type="ARBA" id="ARBA00022475"/>
    </source>
</evidence>
<dbReference type="InterPro" id="IPR050739">
    <property type="entry name" value="MFP"/>
</dbReference>
<dbReference type="EMBL" id="CP042304">
    <property type="protein sequence ID" value="QDZ13221.1"/>
    <property type="molecule type" value="Genomic_DNA"/>
</dbReference>
<feature type="domain" description="AprE-like long alpha-helical hairpin" evidence="11">
    <location>
        <begin position="87"/>
        <end position="275"/>
    </location>
</feature>
<evidence type="ECO:0000256" key="9">
    <source>
        <dbReference type="RuleBase" id="RU365093"/>
    </source>
</evidence>
<evidence type="ECO:0000313" key="13">
    <source>
        <dbReference type="EMBL" id="QDZ13221.1"/>
    </source>
</evidence>
<sequence>MRERPFPMRGRVAWGAIFALLLIVGIGGWSVTAKLSGAVIGTGTVLVDEDLKVVQHIEGGVVRDIAVRKGDTVAEGQLLLRLDDVQVRSELAIVRGQLAELTARRARLLAERDGAETLVFPAEYFADYADAELIADGERQLFDGNMHNHVSQKEQLALQVAQLHEEVNGLAFQKTAIMAELDVTLVDRERMMALAEERLVETSRISEIQRDVARLQGQQGEIEAAIARALSRTSEVELQILALDGALRTEAQRELRTVEAQIAELEERLGATEDRLARSRILAPVSGTVNELNVTTLGGVISPGEALVTIVPQDAELIIEFQVAVNDIDQIAVGRQAKLRFSAFNQRTTPELTGTIIQVSAAAQYNSQTGASYYLAQVEVNEAMEQLGGRELVPGMPVEIFVETEEQLAIAYFVKPFTDQIARAFREE</sequence>
<dbReference type="InterPro" id="IPR058982">
    <property type="entry name" value="Beta-barrel_AprE"/>
</dbReference>
<proteinExistence type="inferred from homology"/>
<evidence type="ECO:0000256" key="2">
    <source>
        <dbReference type="ARBA" id="ARBA00009477"/>
    </source>
</evidence>
<dbReference type="Proteomes" id="UP000315364">
    <property type="component" value="Chromosome"/>
</dbReference>
<evidence type="ECO:0000256" key="1">
    <source>
        <dbReference type="ARBA" id="ARBA00004377"/>
    </source>
</evidence>
<organism evidence="13 14">
    <name type="scientific">Devosia ginsengisoli</name>
    <dbReference type="NCBI Taxonomy" id="400770"/>
    <lineage>
        <taxon>Bacteria</taxon>
        <taxon>Pseudomonadati</taxon>
        <taxon>Pseudomonadota</taxon>
        <taxon>Alphaproteobacteria</taxon>
        <taxon>Hyphomicrobiales</taxon>
        <taxon>Devosiaceae</taxon>
        <taxon>Devosia</taxon>
    </lineage>
</organism>
<dbReference type="NCBIfam" id="TIGR01843">
    <property type="entry name" value="type_I_hlyD"/>
    <property type="match status" value="1"/>
</dbReference>
<dbReference type="Gene3D" id="2.40.50.100">
    <property type="match status" value="1"/>
</dbReference>
<dbReference type="PANTHER" id="PTHR30386:SF17">
    <property type="entry name" value="ALKALINE PROTEASE SECRETION PROTEIN APRE"/>
    <property type="match status" value="1"/>
</dbReference>
<evidence type="ECO:0000259" key="11">
    <source>
        <dbReference type="Pfam" id="PF25994"/>
    </source>
</evidence>
<dbReference type="InterPro" id="IPR010129">
    <property type="entry name" value="T1SS_HlyD"/>
</dbReference>
<dbReference type="AlphaFoldDB" id="A0A5B8LZM9"/>
<keyword evidence="6 9" id="KW-0812">Transmembrane</keyword>
<evidence type="ECO:0000259" key="12">
    <source>
        <dbReference type="Pfam" id="PF26002"/>
    </source>
</evidence>
<keyword evidence="14" id="KW-1185">Reference proteome</keyword>
<accession>A0A5B8LZM9</accession>
<evidence type="ECO:0000256" key="8">
    <source>
        <dbReference type="ARBA" id="ARBA00023136"/>
    </source>
</evidence>
<evidence type="ECO:0000256" key="6">
    <source>
        <dbReference type="ARBA" id="ARBA00022692"/>
    </source>
</evidence>
<feature type="coiled-coil region" evidence="10">
    <location>
        <begin position="91"/>
        <end position="118"/>
    </location>
</feature>
<evidence type="ECO:0000256" key="5">
    <source>
        <dbReference type="ARBA" id="ARBA00022519"/>
    </source>
</evidence>
<dbReference type="GO" id="GO:0005886">
    <property type="term" value="C:plasma membrane"/>
    <property type="evidence" value="ECO:0007669"/>
    <property type="project" value="UniProtKB-SubCell"/>
</dbReference>
<feature type="coiled-coil region" evidence="10">
    <location>
        <begin position="248"/>
        <end position="282"/>
    </location>
</feature>
<dbReference type="KEGG" id="dea:FPZ08_07955"/>
<keyword evidence="7 9" id="KW-1133">Transmembrane helix</keyword>
<gene>
    <name evidence="13" type="ORF">FPZ08_07955</name>
</gene>
<keyword evidence="3 9" id="KW-0813">Transport</keyword>
<keyword evidence="8 9" id="KW-0472">Membrane</keyword>
<keyword evidence="4 9" id="KW-1003">Cell membrane</keyword>
<evidence type="ECO:0000256" key="10">
    <source>
        <dbReference type="SAM" id="Coils"/>
    </source>
</evidence>
<keyword evidence="10" id="KW-0175">Coiled coil</keyword>
<evidence type="ECO:0000256" key="7">
    <source>
        <dbReference type="ARBA" id="ARBA00022989"/>
    </source>
</evidence>
<evidence type="ECO:0000313" key="14">
    <source>
        <dbReference type="Proteomes" id="UP000315364"/>
    </source>
</evidence>
<name>A0A5B8LZM9_9HYPH</name>
<dbReference type="PANTHER" id="PTHR30386">
    <property type="entry name" value="MEMBRANE FUSION SUBUNIT OF EMRAB-TOLC MULTIDRUG EFFLUX PUMP"/>
    <property type="match status" value="1"/>
</dbReference>
<keyword evidence="5 9" id="KW-0997">Cell inner membrane</keyword>
<evidence type="ECO:0000256" key="3">
    <source>
        <dbReference type="ARBA" id="ARBA00022448"/>
    </source>
</evidence>
<feature type="domain" description="AprE-like beta-barrel" evidence="12">
    <location>
        <begin position="317"/>
        <end position="405"/>
    </location>
</feature>
<dbReference type="Pfam" id="PF25994">
    <property type="entry name" value="HH_AprE"/>
    <property type="match status" value="1"/>
</dbReference>
<dbReference type="Pfam" id="PF26002">
    <property type="entry name" value="Beta-barrel_AprE"/>
    <property type="match status" value="1"/>
</dbReference>
<dbReference type="OrthoDB" id="9810980at2"/>
<comment type="subcellular location">
    <subcellularLocation>
        <location evidence="1 9">Cell inner membrane</location>
        <topology evidence="1 9">Single-pass membrane protein</topology>
    </subcellularLocation>
</comment>